<reference evidence="2 3" key="1">
    <citation type="submission" date="2020-08" db="EMBL/GenBank/DDBJ databases">
        <authorList>
            <person name="Koutsovoulos G."/>
            <person name="Danchin GJ E."/>
        </authorList>
    </citation>
    <scope>NUCLEOTIDE SEQUENCE [LARGE SCALE GENOMIC DNA]</scope>
</reference>
<dbReference type="AlphaFoldDB" id="A0A6V7X9G6"/>
<evidence type="ECO:0000256" key="1">
    <source>
        <dbReference type="SAM" id="MobiDB-lite"/>
    </source>
</evidence>
<accession>A0A6V7X9G6</accession>
<comment type="caution">
    <text evidence="2">The sequence shown here is derived from an EMBL/GenBank/DDBJ whole genome shotgun (WGS) entry which is preliminary data.</text>
</comment>
<dbReference type="EMBL" id="CAJEWN010001259">
    <property type="protein sequence ID" value="CAD2195934.1"/>
    <property type="molecule type" value="Genomic_DNA"/>
</dbReference>
<sequence>MHTYTHTNINNRAAENGRRRKEGKLGEEWLRVVVVLLRENCVLLGCLNPCLFFCYFLGN</sequence>
<evidence type="ECO:0000313" key="3">
    <source>
        <dbReference type="Proteomes" id="UP000580250"/>
    </source>
</evidence>
<organism evidence="2 3">
    <name type="scientific">Meloidogyne enterolobii</name>
    <name type="common">Root-knot nematode worm</name>
    <name type="synonym">Meloidogyne mayaguensis</name>
    <dbReference type="NCBI Taxonomy" id="390850"/>
    <lineage>
        <taxon>Eukaryota</taxon>
        <taxon>Metazoa</taxon>
        <taxon>Ecdysozoa</taxon>
        <taxon>Nematoda</taxon>
        <taxon>Chromadorea</taxon>
        <taxon>Rhabditida</taxon>
        <taxon>Tylenchina</taxon>
        <taxon>Tylenchomorpha</taxon>
        <taxon>Tylenchoidea</taxon>
        <taxon>Meloidogynidae</taxon>
        <taxon>Meloidogyninae</taxon>
        <taxon>Meloidogyne</taxon>
    </lineage>
</organism>
<gene>
    <name evidence="2" type="ORF">MENT_LOCUS49054</name>
</gene>
<feature type="region of interest" description="Disordered" evidence="1">
    <location>
        <begin position="1"/>
        <end position="21"/>
    </location>
</feature>
<feature type="compositionally biased region" description="Polar residues" evidence="1">
    <location>
        <begin position="1"/>
        <end position="13"/>
    </location>
</feature>
<evidence type="ECO:0000313" key="2">
    <source>
        <dbReference type="EMBL" id="CAD2195934.1"/>
    </source>
</evidence>
<dbReference type="Proteomes" id="UP000580250">
    <property type="component" value="Unassembled WGS sequence"/>
</dbReference>
<proteinExistence type="predicted"/>
<name>A0A6V7X9G6_MELEN</name>
<protein>
    <submittedName>
        <fullName evidence="2">Uncharacterized protein</fullName>
    </submittedName>
</protein>